<evidence type="ECO:0000313" key="2">
    <source>
        <dbReference type="Proteomes" id="UP000182882"/>
    </source>
</evidence>
<dbReference type="AlphaFoldDB" id="A0A1H2GQZ6"/>
<dbReference type="SUPFAM" id="SSF143555">
    <property type="entry name" value="FwdE-like"/>
    <property type="match status" value="1"/>
</dbReference>
<dbReference type="EMBL" id="FNLN01000036">
    <property type="protein sequence ID" value="SDU21964.1"/>
    <property type="molecule type" value="Genomic_DNA"/>
</dbReference>
<sequence>MVNFPDFYEQAPVVRTHDPFAAMLGAAQDGRFDYHYLDAVRLAGHSCPTVAGAFLIGRAALAALYPDEPAARGNIAVHMPAPEDEGVTGVMAQVLTLLTGAAAGNGFHGIRGRHRRKGLLSFASQREGEAIVFTRLDTNVNVAVTLDVSLIPADPAQGERLMAILQDCADAAQQTAFANAWQERVRRLLLEFADDPRVICVTSLN</sequence>
<dbReference type="Proteomes" id="UP000182882">
    <property type="component" value="Unassembled WGS sequence"/>
</dbReference>
<proteinExistence type="predicted"/>
<protein>
    <recommendedName>
        <fullName evidence="3">Formylmethanofuran dehydrogenase subunit E domain-containing protein</fullName>
    </recommendedName>
</protein>
<keyword evidence="2" id="KW-1185">Reference proteome</keyword>
<accession>A0A1H2GQZ6</accession>
<gene>
    <name evidence="1" type="ORF">SAMN05216406_1363</name>
</gene>
<evidence type="ECO:0000313" key="1">
    <source>
        <dbReference type="EMBL" id="SDU21964.1"/>
    </source>
</evidence>
<evidence type="ECO:0008006" key="3">
    <source>
        <dbReference type="Google" id="ProtNLM"/>
    </source>
</evidence>
<name>A0A1H2GQZ6_9PROT</name>
<organism evidence="1 2">
    <name type="scientific">Nitrosomonas ureae</name>
    <dbReference type="NCBI Taxonomy" id="44577"/>
    <lineage>
        <taxon>Bacteria</taxon>
        <taxon>Pseudomonadati</taxon>
        <taxon>Pseudomonadota</taxon>
        <taxon>Betaproteobacteria</taxon>
        <taxon>Nitrosomonadales</taxon>
        <taxon>Nitrosomonadaceae</taxon>
        <taxon>Nitrosomonas</taxon>
    </lineage>
</organism>
<reference evidence="2" key="1">
    <citation type="submission" date="2016-10" db="EMBL/GenBank/DDBJ databases">
        <authorList>
            <person name="Varghese N."/>
            <person name="Submissions S."/>
        </authorList>
    </citation>
    <scope>NUCLEOTIDE SEQUENCE [LARGE SCALE GENOMIC DNA]</scope>
    <source>
        <strain evidence="2">Nm10</strain>
    </source>
</reference>
<dbReference type="RefSeq" id="WP_201011884.1">
    <property type="nucleotide sequence ID" value="NZ_CP013341.1"/>
</dbReference>